<sequence length="441" mass="51015">MYNLLVTAHAGAWDAPGYEYDRSRYLEYTNESLAEKFKSLTSEQVEHLKNIPCLFAYEGFKSEIKIGRLTEIRERGKTLFITYEFHPRIQSIPPSKIEEISALLDIRRWEMNRTHWALKDEDLFKSLRISKIINPGIRDWPDTNKKYKQPLEEKPQTSRITTVAGFIKKVLSEAGSNEAEVFYRGHSDRKKYKLEPSLFRKDTKGNYTHLEYEDLLYRELIVSNAGDFDPDHHTLDRLVRMQHYSLPTRLLDITSNPLIALYFACKSKGDKKEESEGEVIIFTVPRGKVKYFDSDKASCIANLSRLSKSEKDSIDFSIQDIGQFNSQLPMRRLTHFIREEKSFFIPEIDPTHLKQIICVKSKKTNARINSQSGAFLLFGLDAVLDESGSEDITITRISISNKSEILSELDRLNINESTVFPYIESSAKYVANKYKFTNPQS</sequence>
<proteinExistence type="predicted"/>
<protein>
    <submittedName>
        <fullName evidence="2">FRG domain-containing protein</fullName>
    </submittedName>
</protein>
<name>A0A5R8ZUY1_PSENT</name>
<accession>A0A5R8ZUY1</accession>
<evidence type="ECO:0000313" key="3">
    <source>
        <dbReference type="Proteomes" id="UP000307510"/>
    </source>
</evidence>
<dbReference type="EMBL" id="VASG01000008">
    <property type="protein sequence ID" value="TLP70243.1"/>
    <property type="molecule type" value="Genomic_DNA"/>
</dbReference>
<dbReference type="Proteomes" id="UP000307510">
    <property type="component" value="Unassembled WGS sequence"/>
</dbReference>
<dbReference type="Pfam" id="PF08867">
    <property type="entry name" value="FRG"/>
    <property type="match status" value="1"/>
</dbReference>
<dbReference type="SMART" id="SM00901">
    <property type="entry name" value="FRG"/>
    <property type="match status" value="1"/>
</dbReference>
<dbReference type="InterPro" id="IPR014966">
    <property type="entry name" value="FRG-dom"/>
</dbReference>
<evidence type="ECO:0000259" key="1">
    <source>
        <dbReference type="SMART" id="SM00901"/>
    </source>
</evidence>
<comment type="caution">
    <text evidence="2">The sequence shown here is derived from an EMBL/GenBank/DDBJ whole genome shotgun (WGS) entry which is preliminary data.</text>
</comment>
<dbReference type="RefSeq" id="WP_138216283.1">
    <property type="nucleotide sequence ID" value="NZ_VASG01000008.1"/>
</dbReference>
<reference evidence="2 3" key="1">
    <citation type="submission" date="2019-05" db="EMBL/GenBank/DDBJ databases">
        <authorList>
            <person name="Moore K."/>
            <person name="O'Neill P."/>
            <person name="Farbos A."/>
            <person name="Studholme D.J."/>
        </authorList>
    </citation>
    <scope>NUCLEOTIDE SEQUENCE [LARGE SCALE GENOMIC DNA]</scope>
    <source>
        <strain evidence="2 3">DSM 9128</strain>
    </source>
</reference>
<reference evidence="3" key="2">
    <citation type="submission" date="2019-06" db="EMBL/GenBank/DDBJ databases">
        <title>AzeR, a transcriptional regulator that responds to azelaic acid in Pseudomonas nitroreducens.</title>
        <authorList>
            <person name="Bez C."/>
            <person name="Javvadi S.G."/>
            <person name="Bertani I."/>
            <person name="Devescovi G."/>
            <person name="Studholme D.J."/>
            <person name="Geller A."/>
            <person name="Levy A."/>
            <person name="Venturi V."/>
        </authorList>
    </citation>
    <scope>NUCLEOTIDE SEQUENCE [LARGE SCALE GENOMIC DNA]</scope>
    <source>
        <strain evidence="3">DSM 9128</strain>
    </source>
</reference>
<gene>
    <name evidence="2" type="ORF">FEA48_25365</name>
</gene>
<dbReference type="AlphaFoldDB" id="A0A5R8ZUY1"/>
<organism evidence="2 3">
    <name type="scientific">Pseudomonas nitroreducens</name>
    <dbReference type="NCBI Taxonomy" id="46680"/>
    <lineage>
        <taxon>Bacteria</taxon>
        <taxon>Pseudomonadati</taxon>
        <taxon>Pseudomonadota</taxon>
        <taxon>Gammaproteobacteria</taxon>
        <taxon>Pseudomonadales</taxon>
        <taxon>Pseudomonadaceae</taxon>
        <taxon>Pseudomonas</taxon>
    </lineage>
</organism>
<feature type="domain" description="FRG" evidence="1">
    <location>
        <begin position="177"/>
        <end position="280"/>
    </location>
</feature>
<evidence type="ECO:0000313" key="2">
    <source>
        <dbReference type="EMBL" id="TLP70243.1"/>
    </source>
</evidence>